<dbReference type="AlphaFoldDB" id="A0A316Z4R6"/>
<comment type="subcellular location">
    <subcellularLocation>
        <location evidence="2">Nucleus</location>
    </subcellularLocation>
</comment>
<accession>A0A316Z4R6</accession>
<dbReference type="GO" id="GO:0009896">
    <property type="term" value="P:positive regulation of catabolic process"/>
    <property type="evidence" value="ECO:0007669"/>
    <property type="project" value="UniProtKB-ARBA"/>
</dbReference>
<dbReference type="GO" id="GO:0031543">
    <property type="term" value="F:peptidyl-proline dioxygenase activity"/>
    <property type="evidence" value="ECO:0007669"/>
    <property type="project" value="UniProtKB-ARBA"/>
</dbReference>
<evidence type="ECO:0000256" key="8">
    <source>
        <dbReference type="ARBA" id="ARBA00023004"/>
    </source>
</evidence>
<evidence type="ECO:0000313" key="16">
    <source>
        <dbReference type="Proteomes" id="UP000245946"/>
    </source>
</evidence>
<dbReference type="Gene3D" id="2.60.120.620">
    <property type="entry name" value="q2cbj1_9rhob like domain"/>
    <property type="match status" value="1"/>
</dbReference>
<dbReference type="PANTHER" id="PTHR12117">
    <property type="entry name" value="HISTONE ACETYLTRANSFERASE COMPLEX"/>
    <property type="match status" value="1"/>
</dbReference>
<dbReference type="EMBL" id="KZ819301">
    <property type="protein sequence ID" value="PWN95948.1"/>
    <property type="molecule type" value="Genomic_DNA"/>
</dbReference>
<evidence type="ECO:0000256" key="4">
    <source>
        <dbReference type="ARBA" id="ARBA00022723"/>
    </source>
</evidence>
<evidence type="ECO:0000259" key="14">
    <source>
        <dbReference type="PROSITE" id="PS51471"/>
    </source>
</evidence>
<dbReference type="RefSeq" id="XP_025596227.1">
    <property type="nucleotide sequence ID" value="XM_025740340.1"/>
</dbReference>
<feature type="compositionally biased region" description="Acidic residues" evidence="13">
    <location>
        <begin position="592"/>
        <end position="611"/>
    </location>
</feature>
<dbReference type="InterPro" id="IPR019601">
    <property type="entry name" value="Oxoglutarate/Fe-dep_Oase_C"/>
</dbReference>
<dbReference type="FunFam" id="2.60.120.620:FF:000014">
    <property type="entry name" value="Prolyl 3,4-dihydroxylase TPA1"/>
    <property type="match status" value="1"/>
</dbReference>
<evidence type="ECO:0000256" key="1">
    <source>
        <dbReference type="ARBA" id="ARBA00001961"/>
    </source>
</evidence>
<evidence type="ECO:0000256" key="5">
    <source>
        <dbReference type="ARBA" id="ARBA00022896"/>
    </source>
</evidence>
<reference evidence="15 16" key="1">
    <citation type="journal article" date="2018" name="Mol. Biol. Evol.">
        <title>Broad Genomic Sampling Reveals a Smut Pathogenic Ancestry of the Fungal Clade Ustilaginomycotina.</title>
        <authorList>
            <person name="Kijpornyongpan T."/>
            <person name="Mondo S.J."/>
            <person name="Barry K."/>
            <person name="Sandor L."/>
            <person name="Lee J."/>
            <person name="Lipzen A."/>
            <person name="Pangilinan J."/>
            <person name="LaButti K."/>
            <person name="Hainaut M."/>
            <person name="Henrissat B."/>
            <person name="Grigoriev I.V."/>
            <person name="Spatafora J.W."/>
            <person name="Aime M.C."/>
        </authorList>
    </citation>
    <scope>NUCLEOTIDE SEQUENCE [LARGE SCALE GENOMIC DNA]</scope>
    <source>
        <strain evidence="15 16">MCA 4186</strain>
    </source>
</reference>
<comment type="similarity">
    <text evidence="3">Belongs to the TPA1 family.</text>
</comment>
<dbReference type="GO" id="GO:0005634">
    <property type="term" value="C:nucleus"/>
    <property type="evidence" value="ECO:0007669"/>
    <property type="project" value="UniProtKB-SubCell"/>
</dbReference>
<keyword evidence="4" id="KW-0479">Metal-binding</keyword>
<dbReference type="STRING" id="58919.A0A316Z4R6"/>
<dbReference type="PROSITE" id="PS51471">
    <property type="entry name" value="FE2OG_OXY"/>
    <property type="match status" value="1"/>
</dbReference>
<keyword evidence="16" id="KW-1185">Reference proteome</keyword>
<dbReference type="GO" id="GO:0031418">
    <property type="term" value="F:L-ascorbic acid binding"/>
    <property type="evidence" value="ECO:0007669"/>
    <property type="project" value="UniProtKB-KW"/>
</dbReference>
<evidence type="ECO:0000256" key="10">
    <source>
        <dbReference type="ARBA" id="ARBA00047444"/>
    </source>
</evidence>
<feature type="compositionally biased region" description="Acidic residues" evidence="13">
    <location>
        <begin position="259"/>
        <end position="268"/>
    </location>
</feature>
<comment type="catalytic activity">
    <reaction evidence="11">
        <text>[ribosomal protein uS12]-(3S)-3-hydroxy-L-proline + 2-oxoglutarate + O2 = [ribosomal protein uS12]-(3S)-3,4-dihydroxy-L-proline + succinate + CO2</text>
        <dbReference type="Rhea" id="RHEA:54160"/>
        <dbReference type="Rhea" id="RHEA-COMP:13817"/>
        <dbReference type="Rhea" id="RHEA-COMP:13818"/>
        <dbReference type="ChEBI" id="CHEBI:15379"/>
        <dbReference type="ChEBI" id="CHEBI:16526"/>
        <dbReference type="ChEBI" id="CHEBI:16810"/>
        <dbReference type="ChEBI" id="CHEBI:30031"/>
        <dbReference type="ChEBI" id="CHEBI:85428"/>
        <dbReference type="ChEBI" id="CHEBI:138052"/>
    </reaction>
</comment>
<feature type="region of interest" description="Disordered" evidence="13">
    <location>
        <begin position="573"/>
        <end position="618"/>
    </location>
</feature>
<feature type="domain" description="Fe2OG dioxygenase" evidence="14">
    <location>
        <begin position="145"/>
        <end position="252"/>
    </location>
</feature>
<evidence type="ECO:0000256" key="11">
    <source>
        <dbReference type="ARBA" id="ARBA00051966"/>
    </source>
</evidence>
<evidence type="ECO:0000256" key="6">
    <source>
        <dbReference type="ARBA" id="ARBA00022964"/>
    </source>
</evidence>
<comment type="cofactor">
    <cofactor evidence="1">
        <name>L-ascorbate</name>
        <dbReference type="ChEBI" id="CHEBI:38290"/>
    </cofactor>
</comment>
<comment type="catalytic activity">
    <reaction evidence="10">
        <text>[ribosomal protein uS12]-L-proline + 2-oxoglutarate + O2 = [ribosomal protein uS12]-(3S)-3-hydroxy-L-proline + succinate + CO2</text>
        <dbReference type="Rhea" id="RHEA:54156"/>
        <dbReference type="Rhea" id="RHEA-COMP:13816"/>
        <dbReference type="Rhea" id="RHEA-COMP:13818"/>
        <dbReference type="ChEBI" id="CHEBI:15379"/>
        <dbReference type="ChEBI" id="CHEBI:16526"/>
        <dbReference type="ChEBI" id="CHEBI:16810"/>
        <dbReference type="ChEBI" id="CHEBI:30031"/>
        <dbReference type="ChEBI" id="CHEBI:50342"/>
        <dbReference type="ChEBI" id="CHEBI:85428"/>
    </reaction>
</comment>
<evidence type="ECO:0000256" key="12">
    <source>
        <dbReference type="ARBA" id="ARBA00081607"/>
    </source>
</evidence>
<organism evidence="15 16">
    <name type="scientific">Tilletiopsis washingtonensis</name>
    <dbReference type="NCBI Taxonomy" id="58919"/>
    <lineage>
        <taxon>Eukaryota</taxon>
        <taxon>Fungi</taxon>
        <taxon>Dikarya</taxon>
        <taxon>Basidiomycota</taxon>
        <taxon>Ustilaginomycotina</taxon>
        <taxon>Exobasidiomycetes</taxon>
        <taxon>Entylomatales</taxon>
        <taxon>Entylomatales incertae sedis</taxon>
        <taxon>Tilletiopsis</taxon>
    </lineage>
</organism>
<evidence type="ECO:0000256" key="7">
    <source>
        <dbReference type="ARBA" id="ARBA00023002"/>
    </source>
</evidence>
<evidence type="ECO:0000256" key="9">
    <source>
        <dbReference type="ARBA" id="ARBA00023242"/>
    </source>
</evidence>
<dbReference type="InterPro" id="IPR039558">
    <property type="entry name" value="TPA1/OFD1_N"/>
</dbReference>
<feature type="region of interest" description="Disordered" evidence="13">
    <location>
        <begin position="504"/>
        <end position="539"/>
    </location>
</feature>
<dbReference type="InterPro" id="IPR005123">
    <property type="entry name" value="Oxoglu/Fe-dep_dioxygenase_dom"/>
</dbReference>
<dbReference type="GO" id="GO:0006449">
    <property type="term" value="P:regulation of translational termination"/>
    <property type="evidence" value="ECO:0007669"/>
    <property type="project" value="TreeGrafter"/>
</dbReference>
<dbReference type="Pfam" id="PF13661">
    <property type="entry name" value="2OG-FeII_Oxy_4"/>
    <property type="match status" value="1"/>
</dbReference>
<keyword evidence="6" id="KW-0223">Dioxygenase</keyword>
<gene>
    <name evidence="15" type="ORF">FA09DRAFT_300572</name>
</gene>
<keyword evidence="5" id="KW-0847">Vitamin C</keyword>
<dbReference type="OrthoDB" id="430522at2759"/>
<protein>
    <recommendedName>
        <fullName evidence="12">uS12 prolyl 3,4-dihydroxylase</fullName>
    </recommendedName>
</protein>
<dbReference type="SMART" id="SM00702">
    <property type="entry name" value="P4Hc"/>
    <property type="match status" value="1"/>
</dbReference>
<dbReference type="Pfam" id="PF10637">
    <property type="entry name" value="Ofd1_CTDD"/>
    <property type="match status" value="1"/>
</dbReference>
<evidence type="ECO:0000313" key="15">
    <source>
        <dbReference type="EMBL" id="PWN95948.1"/>
    </source>
</evidence>
<dbReference type="PANTHER" id="PTHR12117:SF0">
    <property type="entry name" value="PROLYL 3-HYDROXYLASE OGFOD1"/>
    <property type="match status" value="1"/>
</dbReference>
<sequence>MLIKATPRSAASAPGHGPATVASTLGASPAEAQAAFAPGLLSSAKEVRERYETSQPYRHAVVQGLLDAELLKKAREEIIEELRFTEKETDIYKVNQTGDLANLDGLPDSEVSRLGSLLRLRNAIYSEPFRAWLQEVTQCGPLSAKNKDMSINDYRSGCHLLNHDDVIATRRLSYILYLPDPAQDWKPEWGGALELYPTVSRGVPADVPNVVIPPKWNQYTFFTVQPGHSFHSVEEVAHPTHSRLSISGWFHRPQPDEPGFSEEDERREEEERKAHASAEGLSSEQATLPFTPYADSLEVPLPGTPLSAASRSFLAHFLNPAYLQPKTQAQLFEQFGDDSHLLLADFLRPELAKPLEAALLDKDGEARVRWWDLPGGRESAAVPPHSTGVDSDWKIVGPPHRQRYLSLLSPDSVEPATANPELPSPFPRDATALLSLLRTHLFPSPAWRHLLANLTQLVPLAARPIEARRFRPGLDYTLARADSAAVLDVCLGLTPRVARHALAKAGGPPAPKGLAARKAAAKRAKTSTKEAGMTPEQAKDLEAAWEAGDVGGWMAYMPPADDDEEDDPAVYASKKRREREEKGEPADAAMHEEEEVVEMEEDDGEDDEDDGPLLSLNPSWNTLSLALRDEKVARFVKYLSASAGGSRWDIMGEWEIGAVELEEMDEGDD</sequence>
<name>A0A316Z4R6_9BASI</name>
<feature type="compositionally biased region" description="Basic and acidic residues" evidence="13">
    <location>
        <begin position="578"/>
        <end position="591"/>
    </location>
</feature>
<dbReference type="InterPro" id="IPR006620">
    <property type="entry name" value="Pro_4_hyd_alph"/>
</dbReference>
<dbReference type="InterPro" id="IPR043044">
    <property type="entry name" value="TPA1/Ofd1_C"/>
</dbReference>
<dbReference type="GO" id="GO:0005737">
    <property type="term" value="C:cytoplasm"/>
    <property type="evidence" value="ECO:0007669"/>
    <property type="project" value="TreeGrafter"/>
</dbReference>
<evidence type="ECO:0000256" key="3">
    <source>
        <dbReference type="ARBA" id="ARBA00007443"/>
    </source>
</evidence>
<dbReference type="GO" id="GO:0010604">
    <property type="term" value="P:positive regulation of macromolecule metabolic process"/>
    <property type="evidence" value="ECO:0007669"/>
    <property type="project" value="UniProtKB-ARBA"/>
</dbReference>
<dbReference type="GeneID" id="37267886"/>
<keyword evidence="8" id="KW-0408">Iron</keyword>
<evidence type="ECO:0000256" key="13">
    <source>
        <dbReference type="SAM" id="MobiDB-lite"/>
    </source>
</evidence>
<keyword evidence="9" id="KW-0539">Nucleus</keyword>
<dbReference type="Proteomes" id="UP000245946">
    <property type="component" value="Unassembled WGS sequence"/>
</dbReference>
<feature type="region of interest" description="Disordered" evidence="13">
    <location>
        <begin position="1"/>
        <end position="23"/>
    </location>
</feature>
<feature type="compositionally biased region" description="Low complexity" evidence="13">
    <location>
        <begin position="504"/>
        <end position="518"/>
    </location>
</feature>
<dbReference type="Gene3D" id="3.60.130.20">
    <property type="entry name" value="Oxoglutarate/iron-dependent oxygenase, C-terminal degradation domain"/>
    <property type="match status" value="1"/>
</dbReference>
<proteinExistence type="inferred from homology"/>
<dbReference type="GO" id="GO:0005506">
    <property type="term" value="F:iron ion binding"/>
    <property type="evidence" value="ECO:0007669"/>
    <property type="project" value="InterPro"/>
</dbReference>
<evidence type="ECO:0000256" key="2">
    <source>
        <dbReference type="ARBA" id="ARBA00004123"/>
    </source>
</evidence>
<dbReference type="InterPro" id="IPR051842">
    <property type="entry name" value="uS12_prolyl_hydroxylase"/>
</dbReference>
<feature type="region of interest" description="Disordered" evidence="13">
    <location>
        <begin position="247"/>
        <end position="287"/>
    </location>
</feature>
<keyword evidence="7" id="KW-0560">Oxidoreductase</keyword>